<gene>
    <name evidence="1" type="ORF">MYCGRDRAFT_93586</name>
</gene>
<dbReference type="EMBL" id="CM001200">
    <property type="protein sequence ID" value="EGP87377.1"/>
    <property type="molecule type" value="Genomic_DNA"/>
</dbReference>
<protein>
    <submittedName>
        <fullName evidence="1">Uncharacterized protein</fullName>
    </submittedName>
</protein>
<dbReference type="OrthoDB" id="3648975at2759"/>
<name>F9XBJ1_ZYMTI</name>
<dbReference type="GeneID" id="13394177"/>
<reference evidence="1 2" key="1">
    <citation type="journal article" date="2011" name="PLoS Genet.">
        <title>Finished genome of the fungal wheat pathogen Mycosphaerella graminicola reveals dispensome structure, chromosome plasticity, and stealth pathogenesis.</title>
        <authorList>
            <person name="Goodwin S.B."/>
            <person name="Ben M'barek S."/>
            <person name="Dhillon B."/>
            <person name="Wittenberg A.H.J."/>
            <person name="Crane C.F."/>
            <person name="Hane J.K."/>
            <person name="Foster A.J."/>
            <person name="Van der Lee T.A.J."/>
            <person name="Grimwood J."/>
            <person name="Aerts A."/>
            <person name="Antoniw J."/>
            <person name="Bailey A."/>
            <person name="Bluhm B."/>
            <person name="Bowler J."/>
            <person name="Bristow J."/>
            <person name="van der Burgt A."/>
            <person name="Canto-Canche B."/>
            <person name="Churchill A.C.L."/>
            <person name="Conde-Ferraez L."/>
            <person name="Cools H.J."/>
            <person name="Coutinho P.M."/>
            <person name="Csukai M."/>
            <person name="Dehal P."/>
            <person name="De Wit P."/>
            <person name="Donzelli B."/>
            <person name="van de Geest H.C."/>
            <person name="van Ham R.C.H.J."/>
            <person name="Hammond-Kosack K.E."/>
            <person name="Henrissat B."/>
            <person name="Kilian A."/>
            <person name="Kobayashi A.K."/>
            <person name="Koopmann E."/>
            <person name="Kourmpetis Y."/>
            <person name="Kuzniar A."/>
            <person name="Lindquist E."/>
            <person name="Lombard V."/>
            <person name="Maliepaard C."/>
            <person name="Martins N."/>
            <person name="Mehrabi R."/>
            <person name="Nap J.P.H."/>
            <person name="Ponomarenko A."/>
            <person name="Rudd J.J."/>
            <person name="Salamov A."/>
            <person name="Schmutz J."/>
            <person name="Schouten H.J."/>
            <person name="Shapiro H."/>
            <person name="Stergiopoulos I."/>
            <person name="Torriani S.F.F."/>
            <person name="Tu H."/>
            <person name="de Vries R.P."/>
            <person name="Waalwijk C."/>
            <person name="Ware S.B."/>
            <person name="Wiebenga A."/>
            <person name="Zwiers L.-H."/>
            <person name="Oliver R.P."/>
            <person name="Grigoriev I.V."/>
            <person name="Kema G.H.J."/>
        </authorList>
    </citation>
    <scope>NUCLEOTIDE SEQUENCE [LARGE SCALE GENOMIC DNA]</scope>
    <source>
        <strain evidence="2">CBS 115943 / IPO323</strain>
    </source>
</reference>
<proteinExistence type="predicted"/>
<dbReference type="AlphaFoldDB" id="F9XBJ1"/>
<sequence length="305" mass="34597">MTDLSSAASIMALHFAAMQIRQLDLLDEGNFDAAMATIDCLLLVKGFGKYTSDQLDVSPERFDFDIYADVVIEIVRSRVRPHILARLPLNYDDSGGYPTYPQFFKKLKGLAQPFRLMDLPAEIRDLIYQEHFADLPTQTILPQAERSSIPPIMQTSSVLRSESFAWYYTCCQFKAIDVLLPGSRQDFGSDNFNMQNPRRMHYDPKYMQGQLFYWLDVVGKENHKYLTHLTFGFCREGDDARVPPRAYVLRINGKSELDVSTALSADGGGKWRPDPRLREMIMKHARESGNGGEMIVTASSGLPFA</sequence>
<dbReference type="KEGG" id="ztr:MYCGRDRAFT_93586"/>
<dbReference type="Proteomes" id="UP000008062">
    <property type="component" value="Chromosome 5"/>
</dbReference>
<evidence type="ECO:0000313" key="2">
    <source>
        <dbReference type="Proteomes" id="UP000008062"/>
    </source>
</evidence>
<dbReference type="HOGENOM" id="CLU_912793_0_0_1"/>
<dbReference type="RefSeq" id="XP_003852401.1">
    <property type="nucleotide sequence ID" value="XM_003852353.1"/>
</dbReference>
<dbReference type="InParanoid" id="F9XBJ1"/>
<evidence type="ECO:0000313" key="1">
    <source>
        <dbReference type="EMBL" id="EGP87377.1"/>
    </source>
</evidence>
<accession>F9XBJ1</accession>
<organism evidence="1 2">
    <name type="scientific">Zymoseptoria tritici (strain CBS 115943 / IPO323)</name>
    <name type="common">Speckled leaf blotch fungus</name>
    <name type="synonym">Septoria tritici</name>
    <dbReference type="NCBI Taxonomy" id="336722"/>
    <lineage>
        <taxon>Eukaryota</taxon>
        <taxon>Fungi</taxon>
        <taxon>Dikarya</taxon>
        <taxon>Ascomycota</taxon>
        <taxon>Pezizomycotina</taxon>
        <taxon>Dothideomycetes</taxon>
        <taxon>Dothideomycetidae</taxon>
        <taxon>Mycosphaerellales</taxon>
        <taxon>Mycosphaerellaceae</taxon>
        <taxon>Zymoseptoria</taxon>
    </lineage>
</organism>
<dbReference type="VEuPathDB" id="FungiDB:ZTRI_5.838"/>
<keyword evidence="2" id="KW-1185">Reference proteome</keyword>